<dbReference type="EnsemblMetazoa" id="PPA37129.1">
    <property type="protein sequence ID" value="PPA37129.1"/>
    <property type="gene ID" value="WBGene00275498"/>
</dbReference>
<gene>
    <name evidence="1" type="primary">WBGene00275498</name>
</gene>
<sequence length="226" mass="25650">MLLPSLLLLPLLLWSAEATVDTIRNAMPYWKPCPVNQMFNPLPPTYGCTQCGPGDIYTRIQGVFGLCLNQWAYPVNYGVIINIIKALRGESWWHDERPPVYCRDRTQCRICPGGYVVSVQDACPVVATVNINAQKCQEPNRYQYIPADNRCELNPNCPRDRAGNCWAVGYNNYMECAQFDSSGRCVQTQQAKAVKRLRSMFGITEIIRPWHPTTHVEDIEADLAHV</sequence>
<dbReference type="AlphaFoldDB" id="A0A2A6BTE5"/>
<accession>A0A2A6BTE5</accession>
<protein>
    <submittedName>
        <fullName evidence="1">Uncharacterized protein</fullName>
    </submittedName>
</protein>
<proteinExistence type="predicted"/>
<organism evidence="1 2">
    <name type="scientific">Pristionchus pacificus</name>
    <name type="common">Parasitic nematode worm</name>
    <dbReference type="NCBI Taxonomy" id="54126"/>
    <lineage>
        <taxon>Eukaryota</taxon>
        <taxon>Metazoa</taxon>
        <taxon>Ecdysozoa</taxon>
        <taxon>Nematoda</taxon>
        <taxon>Chromadorea</taxon>
        <taxon>Rhabditida</taxon>
        <taxon>Rhabditina</taxon>
        <taxon>Diplogasteromorpha</taxon>
        <taxon>Diplogasteroidea</taxon>
        <taxon>Neodiplogasteridae</taxon>
        <taxon>Pristionchus</taxon>
    </lineage>
</organism>
<reference evidence="1" key="2">
    <citation type="submission" date="2022-06" db="UniProtKB">
        <authorList>
            <consortium name="EnsemblMetazoa"/>
        </authorList>
    </citation>
    <scope>IDENTIFICATION</scope>
    <source>
        <strain evidence="1">PS312</strain>
    </source>
</reference>
<name>A0A2A6BTE5_PRIPA</name>
<reference evidence="2" key="1">
    <citation type="journal article" date="2008" name="Nat. Genet.">
        <title>The Pristionchus pacificus genome provides a unique perspective on nematode lifestyle and parasitism.</title>
        <authorList>
            <person name="Dieterich C."/>
            <person name="Clifton S.W."/>
            <person name="Schuster L.N."/>
            <person name="Chinwalla A."/>
            <person name="Delehaunty K."/>
            <person name="Dinkelacker I."/>
            <person name="Fulton L."/>
            <person name="Fulton R."/>
            <person name="Godfrey J."/>
            <person name="Minx P."/>
            <person name="Mitreva M."/>
            <person name="Roeseler W."/>
            <person name="Tian H."/>
            <person name="Witte H."/>
            <person name="Yang S.P."/>
            <person name="Wilson R.K."/>
            <person name="Sommer R.J."/>
        </authorList>
    </citation>
    <scope>NUCLEOTIDE SEQUENCE [LARGE SCALE GENOMIC DNA]</scope>
    <source>
        <strain evidence="2">PS312</strain>
    </source>
</reference>
<evidence type="ECO:0000313" key="2">
    <source>
        <dbReference type="Proteomes" id="UP000005239"/>
    </source>
</evidence>
<evidence type="ECO:0000313" key="1">
    <source>
        <dbReference type="EnsemblMetazoa" id="PPA37129.1"/>
    </source>
</evidence>
<keyword evidence="2" id="KW-1185">Reference proteome</keyword>
<dbReference type="Proteomes" id="UP000005239">
    <property type="component" value="Unassembled WGS sequence"/>
</dbReference>
<accession>A0A8R1URQ2</accession>